<feature type="region of interest" description="Disordered" evidence="2">
    <location>
        <begin position="60"/>
        <end position="83"/>
    </location>
</feature>
<dbReference type="InterPro" id="IPR050546">
    <property type="entry name" value="Glycosyl_Hydrlase_16"/>
</dbReference>
<dbReference type="SUPFAM" id="SSF49899">
    <property type="entry name" value="Concanavalin A-like lectins/glucanases"/>
    <property type="match status" value="1"/>
</dbReference>
<feature type="domain" description="GH16" evidence="4">
    <location>
        <begin position="137"/>
        <end position="434"/>
    </location>
</feature>
<name>A0A928V3Y3_9GAMM</name>
<gene>
    <name evidence="5" type="ORF">C4F51_11615</name>
</gene>
<keyword evidence="6" id="KW-1185">Reference proteome</keyword>
<comment type="caution">
    <text evidence="5">The sequence shown here is derived from an EMBL/GenBank/DDBJ whole genome shotgun (WGS) entry which is preliminary data.</text>
</comment>
<sequence>MKSAFPLAAGVSLMLALTACGGSSNSNNASSSVVASVASSIASSAVAVVSSAPAEEVVSSHSSESSASSSLVSSQSSSSSLSSSSALSSSSISSRAVSSAVLVISSQASSMSSATPASSSEASSSVESSEASSELASSSSDASSEAASSSSAAGTANGWALVWSDEFDSADIDRSKWENEVNCWGGGNGEFQCYTDDPKNSFVDNGILNLVAHREHNCGPATNQEDPNYNPNDVSVCKPYSSARLRTRGMADWKYGRMEIRAKLPFGKGLWPAIWALPSQTVYGAWPHSGEIDILEIFAPGHSDFGPENEVHGTLHYGFSWPWNQYSGAGYTPPANVWEEFHTYSVEWEEGEIRWYLDDHHFATQTSAGWFTYYWGGQQRGYQVGSGAQPFDELFHIVLNVAVGASFLPEPEPSGVFPQAMEVDFVRVYQCANDPLTGKGCATIGDQATEVVGHAPPADVRAEMSLFRDGVETLQLEDKDGAPVTEILTPGFYPDAGTVVSNPAYADGDQTLWDIQFNGAGSAFLTSTNGLHFGDNLHSRVKNLGEMKFDLRVLSIDAGAGLRIKLDSGWPNLSFHEIDVPPTGEWSEVSVRFYTMEGNDGEAWRPTADYTHIVNPFLIEPIRGNAHIQLNNIRIVCLADVNGGCDINPIPEAVNLTETFDVFNDDVDALWDFGLGIWQTAGPHVVTAVVDADEPARGKVVDVQFTSAAQNGIVFFQSTTPYNATALQAGTLSFDINVLDYGSNTGGLVVKADCVNPCSSGDIPIGRVGENGWETITVPVADLVAGGLDLSKIDTPFVLLPLWGQQQGVHLQLDNIRWTLP</sequence>
<dbReference type="GO" id="GO:0005975">
    <property type="term" value="P:carbohydrate metabolic process"/>
    <property type="evidence" value="ECO:0007669"/>
    <property type="project" value="InterPro"/>
</dbReference>
<dbReference type="SUPFAM" id="SSF49785">
    <property type="entry name" value="Galactose-binding domain-like"/>
    <property type="match status" value="1"/>
</dbReference>
<dbReference type="InterPro" id="IPR013320">
    <property type="entry name" value="ConA-like_dom_sf"/>
</dbReference>
<evidence type="ECO:0000256" key="3">
    <source>
        <dbReference type="SAM" id="SignalP"/>
    </source>
</evidence>
<feature type="signal peptide" evidence="3">
    <location>
        <begin position="1"/>
        <end position="21"/>
    </location>
</feature>
<protein>
    <submittedName>
        <fullName evidence="5">Glycoside hydrolase family 16 protein</fullName>
    </submittedName>
</protein>
<dbReference type="EMBL" id="PRDL01000001">
    <property type="protein sequence ID" value="MBE8717832.1"/>
    <property type="molecule type" value="Genomic_DNA"/>
</dbReference>
<evidence type="ECO:0000256" key="2">
    <source>
        <dbReference type="SAM" id="MobiDB-lite"/>
    </source>
</evidence>
<accession>A0A928V3Y3</accession>
<dbReference type="PANTHER" id="PTHR10963:SF55">
    <property type="entry name" value="GLYCOSIDE HYDROLASE FAMILY 16 PROTEIN"/>
    <property type="match status" value="1"/>
</dbReference>
<dbReference type="RefSeq" id="WP_193909924.1">
    <property type="nucleotide sequence ID" value="NZ_PRDL01000001.1"/>
</dbReference>
<dbReference type="InterPro" id="IPR041443">
    <property type="entry name" value="Exop_C"/>
</dbReference>
<dbReference type="AlphaFoldDB" id="A0A928V3Y3"/>
<dbReference type="Pfam" id="PF18559">
    <property type="entry name" value="Exop_C"/>
    <property type="match status" value="1"/>
</dbReference>
<dbReference type="Proteomes" id="UP000652567">
    <property type="component" value="Unassembled WGS sequence"/>
</dbReference>
<reference evidence="5" key="1">
    <citation type="submission" date="2018-07" db="EMBL/GenBank/DDBJ databases">
        <title>Genome assembly of strain Ka43.</title>
        <authorList>
            <person name="Kukolya J."/>
            <person name="Nagy I."/>
            <person name="Horvath B."/>
            <person name="Toth A."/>
        </authorList>
    </citation>
    <scope>NUCLEOTIDE SEQUENCE</scope>
    <source>
        <strain evidence="5">KB43</strain>
    </source>
</reference>
<organism evidence="5 6">
    <name type="scientific">Cellvibrio polysaccharolyticus</name>
    <dbReference type="NCBI Taxonomy" id="2082724"/>
    <lineage>
        <taxon>Bacteria</taxon>
        <taxon>Pseudomonadati</taxon>
        <taxon>Pseudomonadota</taxon>
        <taxon>Gammaproteobacteria</taxon>
        <taxon>Cellvibrionales</taxon>
        <taxon>Cellvibrionaceae</taxon>
        <taxon>Cellvibrio</taxon>
    </lineage>
</organism>
<dbReference type="Gene3D" id="2.60.120.200">
    <property type="match status" value="1"/>
</dbReference>
<dbReference type="CDD" id="cd08023">
    <property type="entry name" value="GH16_laminarinase_like"/>
    <property type="match status" value="1"/>
</dbReference>
<dbReference type="Pfam" id="PF00722">
    <property type="entry name" value="Glyco_hydro_16"/>
    <property type="match status" value="1"/>
</dbReference>
<keyword evidence="5" id="KW-0378">Hydrolase</keyword>
<keyword evidence="3" id="KW-0732">Signal</keyword>
<proteinExistence type="inferred from homology"/>
<dbReference type="InterPro" id="IPR008979">
    <property type="entry name" value="Galactose-bd-like_sf"/>
</dbReference>
<dbReference type="GO" id="GO:0004553">
    <property type="term" value="F:hydrolase activity, hydrolyzing O-glycosyl compounds"/>
    <property type="evidence" value="ECO:0007669"/>
    <property type="project" value="InterPro"/>
</dbReference>
<dbReference type="PANTHER" id="PTHR10963">
    <property type="entry name" value="GLYCOSYL HYDROLASE-RELATED"/>
    <property type="match status" value="1"/>
</dbReference>
<comment type="similarity">
    <text evidence="1">Belongs to the glycosyl hydrolase 16 family.</text>
</comment>
<evidence type="ECO:0000256" key="1">
    <source>
        <dbReference type="ARBA" id="ARBA00006865"/>
    </source>
</evidence>
<evidence type="ECO:0000313" key="6">
    <source>
        <dbReference type="Proteomes" id="UP000652567"/>
    </source>
</evidence>
<feature type="region of interest" description="Disordered" evidence="2">
    <location>
        <begin position="112"/>
        <end position="149"/>
    </location>
</feature>
<evidence type="ECO:0000313" key="5">
    <source>
        <dbReference type="EMBL" id="MBE8717832.1"/>
    </source>
</evidence>
<evidence type="ECO:0000259" key="4">
    <source>
        <dbReference type="PROSITE" id="PS51762"/>
    </source>
</evidence>
<dbReference type="PROSITE" id="PS51257">
    <property type="entry name" value="PROKAR_LIPOPROTEIN"/>
    <property type="match status" value="1"/>
</dbReference>
<dbReference type="InterPro" id="IPR000757">
    <property type="entry name" value="Beta-glucanase-like"/>
</dbReference>
<feature type="chain" id="PRO_5037251537" evidence="3">
    <location>
        <begin position="22"/>
        <end position="821"/>
    </location>
</feature>
<dbReference type="PROSITE" id="PS51762">
    <property type="entry name" value="GH16_2"/>
    <property type="match status" value="1"/>
</dbReference>